<proteinExistence type="predicted"/>
<protein>
    <submittedName>
        <fullName evidence="1">Uncharacterized protein</fullName>
    </submittedName>
</protein>
<gene>
    <name evidence="1" type="ORF">TNCV_2138871</name>
</gene>
<sequence>MCFTSIAKTVLPYSLPKTRFLGHPKKDDVSFRLWMRSLAKVKREKDEVPRSKQVTYLALLPLRYPASSD</sequence>
<organism evidence="1 2">
    <name type="scientific">Trichonephila clavipes</name>
    <name type="common">Golden silk orbweaver</name>
    <name type="synonym">Nephila clavipes</name>
    <dbReference type="NCBI Taxonomy" id="2585209"/>
    <lineage>
        <taxon>Eukaryota</taxon>
        <taxon>Metazoa</taxon>
        <taxon>Ecdysozoa</taxon>
        <taxon>Arthropoda</taxon>
        <taxon>Chelicerata</taxon>
        <taxon>Arachnida</taxon>
        <taxon>Araneae</taxon>
        <taxon>Araneomorphae</taxon>
        <taxon>Entelegynae</taxon>
        <taxon>Araneoidea</taxon>
        <taxon>Nephilidae</taxon>
        <taxon>Trichonephila</taxon>
    </lineage>
</organism>
<name>A0A8X6VAK9_TRICX</name>
<comment type="caution">
    <text evidence="1">The sequence shown here is derived from an EMBL/GenBank/DDBJ whole genome shotgun (WGS) entry which is preliminary data.</text>
</comment>
<dbReference type="Proteomes" id="UP000887159">
    <property type="component" value="Unassembled WGS sequence"/>
</dbReference>
<dbReference type="EMBL" id="BMAU01021221">
    <property type="protein sequence ID" value="GFY00489.1"/>
    <property type="molecule type" value="Genomic_DNA"/>
</dbReference>
<dbReference type="AlphaFoldDB" id="A0A8X6VAK9"/>
<accession>A0A8X6VAK9</accession>
<evidence type="ECO:0000313" key="2">
    <source>
        <dbReference type="Proteomes" id="UP000887159"/>
    </source>
</evidence>
<reference evidence="1" key="1">
    <citation type="submission" date="2020-08" db="EMBL/GenBank/DDBJ databases">
        <title>Multicomponent nature underlies the extraordinary mechanical properties of spider dragline silk.</title>
        <authorList>
            <person name="Kono N."/>
            <person name="Nakamura H."/>
            <person name="Mori M."/>
            <person name="Yoshida Y."/>
            <person name="Ohtoshi R."/>
            <person name="Malay A.D."/>
            <person name="Moran D.A.P."/>
            <person name="Tomita M."/>
            <person name="Numata K."/>
            <person name="Arakawa K."/>
        </authorList>
    </citation>
    <scope>NUCLEOTIDE SEQUENCE</scope>
</reference>
<evidence type="ECO:0000313" key="1">
    <source>
        <dbReference type="EMBL" id="GFY00489.1"/>
    </source>
</evidence>
<keyword evidence="2" id="KW-1185">Reference proteome</keyword>